<reference evidence="3 4" key="1">
    <citation type="submission" date="2024-06" db="EMBL/GenBank/DDBJ databases">
        <title>Complete genome of Phlyctema vagabunda strain 19-DSS-EL-015.</title>
        <authorList>
            <person name="Fiorenzani C."/>
        </authorList>
    </citation>
    <scope>NUCLEOTIDE SEQUENCE [LARGE SCALE GENOMIC DNA]</scope>
    <source>
        <strain evidence="3 4">19-DSS-EL-015</strain>
    </source>
</reference>
<dbReference type="SUPFAM" id="SSF51445">
    <property type="entry name" value="(Trans)glycosidases"/>
    <property type="match status" value="1"/>
</dbReference>
<dbReference type="Gene3D" id="3.20.20.80">
    <property type="entry name" value="Glycosidases"/>
    <property type="match status" value="1"/>
</dbReference>
<dbReference type="InterPro" id="IPR053183">
    <property type="entry name" value="ASL1"/>
</dbReference>
<feature type="chain" id="PRO_5045123907" description="Asl1-like glycosyl hydrolase catalytic domain-containing protein" evidence="1">
    <location>
        <begin position="19"/>
        <end position="348"/>
    </location>
</feature>
<organism evidence="3 4">
    <name type="scientific">Phlyctema vagabunda</name>
    <dbReference type="NCBI Taxonomy" id="108571"/>
    <lineage>
        <taxon>Eukaryota</taxon>
        <taxon>Fungi</taxon>
        <taxon>Dikarya</taxon>
        <taxon>Ascomycota</taxon>
        <taxon>Pezizomycotina</taxon>
        <taxon>Leotiomycetes</taxon>
        <taxon>Helotiales</taxon>
        <taxon>Dermateaceae</taxon>
        <taxon>Phlyctema</taxon>
    </lineage>
</organism>
<dbReference type="InterPro" id="IPR017853">
    <property type="entry name" value="GH"/>
</dbReference>
<dbReference type="EMBL" id="JBFCZG010000002">
    <property type="protein sequence ID" value="KAL3426464.1"/>
    <property type="molecule type" value="Genomic_DNA"/>
</dbReference>
<sequence length="348" mass="38059">MKNIYMAALFAIPSIVIAQNASYSTRSSKRGLVYVPSSDNPTDDDIWTKNGSDLTWYYNYQYYPSASFINDTSLEFIPMLWGAPSSTDDTTFRTNVTEQILGGANITYAMGFNEPDGTNAYGGSNVDPDLAAEIWIRELEPLRKLGVTLGAPAVTGGSEGWAWLQKFFTACAGQCTAEFIPVHWYGNFDGLSSHIEDIESVYSNMTIWVTEYALNNASLTETQEFFKTSAEYFDSHDNISHYSYFGSFRSDVSNVGANVAMLTSDGLLTDIGSWYLGGTDTGNIPSSEPATKTAATSSRTSATTVPTTTWTIPTSAAISTTAQQNHGILGATGFLFLFELLSWFYMSI</sequence>
<accession>A0ABR4PSY2</accession>
<dbReference type="Pfam" id="PF11790">
    <property type="entry name" value="Glyco_hydro_cc"/>
    <property type="match status" value="1"/>
</dbReference>
<keyword evidence="4" id="KW-1185">Reference proteome</keyword>
<evidence type="ECO:0000259" key="2">
    <source>
        <dbReference type="Pfam" id="PF11790"/>
    </source>
</evidence>
<evidence type="ECO:0000256" key="1">
    <source>
        <dbReference type="SAM" id="SignalP"/>
    </source>
</evidence>
<proteinExistence type="predicted"/>
<dbReference type="Proteomes" id="UP001629113">
    <property type="component" value="Unassembled WGS sequence"/>
</dbReference>
<feature type="signal peptide" evidence="1">
    <location>
        <begin position="1"/>
        <end position="18"/>
    </location>
</feature>
<dbReference type="InterPro" id="IPR024655">
    <property type="entry name" value="Asl1_glyco_hydro_catalytic"/>
</dbReference>
<comment type="caution">
    <text evidence="3">The sequence shown here is derived from an EMBL/GenBank/DDBJ whole genome shotgun (WGS) entry which is preliminary data.</text>
</comment>
<keyword evidence="1" id="KW-0732">Signal</keyword>
<gene>
    <name evidence="3" type="ORF">PVAG01_03255</name>
</gene>
<evidence type="ECO:0000313" key="3">
    <source>
        <dbReference type="EMBL" id="KAL3426464.1"/>
    </source>
</evidence>
<name>A0ABR4PSY2_9HELO</name>
<protein>
    <recommendedName>
        <fullName evidence="2">Asl1-like glycosyl hydrolase catalytic domain-containing protein</fullName>
    </recommendedName>
</protein>
<dbReference type="PANTHER" id="PTHR34154:SF3">
    <property type="entry name" value="ALKALI-SENSITIVE LINKAGE PROTEIN 1"/>
    <property type="match status" value="1"/>
</dbReference>
<dbReference type="PANTHER" id="PTHR34154">
    <property type="entry name" value="ALKALI-SENSITIVE LINKAGE PROTEIN 1"/>
    <property type="match status" value="1"/>
</dbReference>
<evidence type="ECO:0000313" key="4">
    <source>
        <dbReference type="Proteomes" id="UP001629113"/>
    </source>
</evidence>
<feature type="domain" description="Asl1-like glycosyl hydrolase catalytic" evidence="2">
    <location>
        <begin position="31"/>
        <end position="275"/>
    </location>
</feature>